<proteinExistence type="predicted"/>
<reference evidence="3" key="1">
    <citation type="journal article" date="2013" name="ISME J.">
        <title>A small predatory core genome in the divergent marine Bacteriovorax marinus SJ and the terrestrial Bdellovibrio bacteriovorus.</title>
        <authorList>
            <person name="Crossman L.C."/>
            <person name="Chen H."/>
            <person name="Cerdeno-Tarraga A.M."/>
            <person name="Brooks K."/>
            <person name="Quail M.A."/>
            <person name="Pineiro S.A."/>
            <person name="Hobley L."/>
            <person name="Sockett R.E."/>
            <person name="Bentley S.D."/>
            <person name="Parkhill J."/>
            <person name="Williams H.N."/>
            <person name="Stine O.C."/>
        </authorList>
    </citation>
    <scope>NUCLEOTIDE SEQUENCE [LARGE SCALE GENOMIC DNA]</scope>
    <source>
        <strain evidence="3">ATCC BAA-682 / DSM 15412 / SJ</strain>
    </source>
</reference>
<dbReference type="Proteomes" id="UP000008963">
    <property type="component" value="Chromosome"/>
</dbReference>
<evidence type="ECO:0000313" key="2">
    <source>
        <dbReference type="EMBL" id="CBW26917.1"/>
    </source>
</evidence>
<evidence type="ECO:0000256" key="1">
    <source>
        <dbReference type="SAM" id="MobiDB-lite"/>
    </source>
</evidence>
<dbReference type="KEGG" id="bmx:BMS_2108"/>
<organism evidence="2 3">
    <name type="scientific">Halobacteriovorax marinus (strain ATCC BAA-682 / DSM 15412 / SJ)</name>
    <name type="common">Bacteriovorax marinus</name>
    <dbReference type="NCBI Taxonomy" id="862908"/>
    <lineage>
        <taxon>Bacteria</taxon>
        <taxon>Pseudomonadati</taxon>
        <taxon>Bdellovibrionota</taxon>
        <taxon>Bacteriovoracia</taxon>
        <taxon>Bacteriovoracales</taxon>
        <taxon>Halobacteriovoraceae</taxon>
        <taxon>Halobacteriovorax</taxon>
    </lineage>
</organism>
<dbReference type="PATRIC" id="fig|862908.3.peg.2005"/>
<name>E1X3I8_HALMS</name>
<dbReference type="HOGENOM" id="CLU_846381_0_0_7"/>
<dbReference type="eggNOG" id="ENOG5032QVH">
    <property type="taxonomic scope" value="Bacteria"/>
</dbReference>
<evidence type="ECO:0000313" key="3">
    <source>
        <dbReference type="Proteomes" id="UP000008963"/>
    </source>
</evidence>
<protein>
    <submittedName>
        <fullName evidence="2">Uncharacterized protein</fullName>
    </submittedName>
</protein>
<dbReference type="STRING" id="862908.BMS_2108"/>
<feature type="region of interest" description="Disordered" evidence="1">
    <location>
        <begin position="16"/>
        <end position="35"/>
    </location>
</feature>
<keyword evidence="3" id="KW-1185">Reference proteome</keyword>
<dbReference type="TCDB" id="9.B.155.3.3">
    <property type="family name" value="the putative beta barrel porin-3 (bbp3) family"/>
</dbReference>
<accession>E1X3I8</accession>
<dbReference type="EMBL" id="FQ312005">
    <property type="protein sequence ID" value="CBW26917.1"/>
    <property type="molecule type" value="Genomic_DNA"/>
</dbReference>
<sequence>MNIDKLSQSCKQEVMRFSQARRQTRPRQGGAASSIGGIAGPSIQLPLLSYEGRFIQEGDDTSKTPRSLESNMSISLPVYKKDKNSLAFSLKGGNLNLESPVSLGSGTVIDRDWYRSEVGIHYSRRLDGKKMFGLSSSFGYEGDNFSPETQNISLRANYSFPTEGGNRWVLMLLMSNNGQLGNFIPIPGFFYITRTSTFTGIFGFPVLSLQWTPVNPWAFSFSLFGANLRAESSYGVVNRRQFFIASGMKQQRYMYSERTNEDDRLTFEEKFFELGIRQPILKGSLIEFQTGSSFDRSLYLGDGLFNKDRGEGTFDSSLYARFFFKVIF</sequence>
<gene>
    <name evidence="2" type="ordered locus">BMS_2108</name>
</gene>
<dbReference type="AlphaFoldDB" id="E1X3I8"/>